<dbReference type="EMBL" id="FOEC01000004">
    <property type="protein sequence ID" value="SEO70118.1"/>
    <property type="molecule type" value="Genomic_DNA"/>
</dbReference>
<dbReference type="PANTHER" id="PTHR24960:SF79">
    <property type="entry name" value="PHOTOSYSTEM I IRON-SULFUR CENTER"/>
    <property type="match status" value="1"/>
</dbReference>
<dbReference type="OrthoDB" id="9803397at2"/>
<evidence type="ECO:0000313" key="9">
    <source>
        <dbReference type="Proteomes" id="UP000182975"/>
    </source>
</evidence>
<keyword evidence="3" id="KW-0479">Metal-binding</keyword>
<dbReference type="Pfam" id="PF02662">
    <property type="entry name" value="FlpD"/>
    <property type="match status" value="1"/>
</dbReference>
<keyword evidence="4" id="KW-0560">Oxidoreductase</keyword>
<feature type="domain" description="4Fe-4S ferredoxin-type" evidence="7">
    <location>
        <begin position="288"/>
        <end position="318"/>
    </location>
</feature>
<protein>
    <submittedName>
        <fullName evidence="8">Methyl-viologen-reducing hydrogenase, delta subunit</fullName>
    </submittedName>
</protein>
<dbReference type="PANTHER" id="PTHR24960">
    <property type="entry name" value="PHOTOSYSTEM I IRON-SULFUR CENTER-RELATED"/>
    <property type="match status" value="1"/>
</dbReference>
<evidence type="ECO:0000256" key="4">
    <source>
        <dbReference type="ARBA" id="ARBA00023002"/>
    </source>
</evidence>
<evidence type="ECO:0000313" key="8">
    <source>
        <dbReference type="EMBL" id="SEO70118.1"/>
    </source>
</evidence>
<dbReference type="AlphaFoldDB" id="A0A172RYW5"/>
<comment type="cofactor">
    <cofactor evidence="1">
        <name>[4Fe-4S] cluster</name>
        <dbReference type="ChEBI" id="CHEBI:49883"/>
    </cofactor>
</comment>
<dbReference type="InterPro" id="IPR003813">
    <property type="entry name" value="MvhD/FlpD"/>
</dbReference>
<dbReference type="Pfam" id="PF12838">
    <property type="entry name" value="Fer4_7"/>
    <property type="match status" value="1"/>
</dbReference>
<evidence type="ECO:0000259" key="7">
    <source>
        <dbReference type="PROSITE" id="PS51379"/>
    </source>
</evidence>
<dbReference type="GO" id="GO:0016491">
    <property type="term" value="F:oxidoreductase activity"/>
    <property type="evidence" value="ECO:0007669"/>
    <property type="project" value="UniProtKB-KW"/>
</dbReference>
<dbReference type="STRING" id="79604.AAY81_06770"/>
<keyword evidence="5" id="KW-0408">Iron</keyword>
<feature type="domain" description="4Fe-4S ferredoxin-type" evidence="7">
    <location>
        <begin position="53"/>
        <end position="82"/>
    </location>
</feature>
<evidence type="ECO:0000256" key="1">
    <source>
        <dbReference type="ARBA" id="ARBA00001966"/>
    </source>
</evidence>
<keyword evidence="6" id="KW-0411">Iron-sulfur</keyword>
<dbReference type="InterPro" id="IPR017900">
    <property type="entry name" value="4Fe4S_Fe_S_CS"/>
</dbReference>
<dbReference type="GO" id="GO:0046872">
    <property type="term" value="F:metal ion binding"/>
    <property type="evidence" value="ECO:0007669"/>
    <property type="project" value="UniProtKB-KW"/>
</dbReference>
<proteinExistence type="predicted"/>
<gene>
    <name evidence="8" type="ORF">SAMN02910314_00919</name>
</gene>
<dbReference type="KEGG" id="ddt:AAY81_06770"/>
<dbReference type="SUPFAM" id="SSF54862">
    <property type="entry name" value="4Fe-4S ferredoxins"/>
    <property type="match status" value="2"/>
</dbReference>
<evidence type="ECO:0000256" key="5">
    <source>
        <dbReference type="ARBA" id="ARBA00023004"/>
    </source>
</evidence>
<dbReference type="RefSeq" id="WP_066663044.1">
    <property type="nucleotide sequence ID" value="NZ_CP011402.1"/>
</dbReference>
<dbReference type="Pfam" id="PF00037">
    <property type="entry name" value="Fer4"/>
    <property type="match status" value="1"/>
</dbReference>
<sequence>MPKIASMVNLIEELESSFITVHRERCVQVRNRNADCLRCASVCTTGCIHFDGEELTVSPERCIGCGTCATICPTCALEAHHPNDAEFMNQCLAVAGACDGIVTVACGTLLERVGDLVDRDAVVRVECLGRVEESALTELVAQGAKSIVLVRGACESCAHATGFEMVQRVCDTERQLLEAWGASADIRLADKLPKCTRAKDDGYDKGKRAFFESSKREGARMGAIAVDYAVRDALGEKATPKPEEPRYTKVMDDGTLPHFLPDRREALLNSLATLGEPEDVMIDTRLWGHVIIDTDTCSSCQMCSTFCPTGALARFVDEDGTFGVDHYPGDCVKCRTCSAICPTGALTISEEVFARDMLAGMTDRYTMTPRAVKEGTAHTIWHKAELFMNTDQVYER</sequence>
<dbReference type="Gene3D" id="3.30.70.20">
    <property type="match status" value="2"/>
</dbReference>
<reference evidence="9" key="1">
    <citation type="submission" date="2016-10" db="EMBL/GenBank/DDBJ databases">
        <authorList>
            <person name="Varghese N."/>
        </authorList>
    </citation>
    <scope>NUCLEOTIDE SEQUENCE [LARGE SCALE GENOMIC DNA]</scope>
    <source>
        <strain evidence="9">DSM 21843</strain>
    </source>
</reference>
<accession>A0A172RYW5</accession>
<dbReference type="GO" id="GO:0051539">
    <property type="term" value="F:4 iron, 4 sulfur cluster binding"/>
    <property type="evidence" value="ECO:0007669"/>
    <property type="project" value="UniProtKB-KW"/>
</dbReference>
<dbReference type="Proteomes" id="UP000182975">
    <property type="component" value="Unassembled WGS sequence"/>
</dbReference>
<keyword evidence="2" id="KW-0004">4Fe-4S</keyword>
<dbReference type="InterPro" id="IPR017896">
    <property type="entry name" value="4Fe4S_Fe-S-bd"/>
</dbReference>
<name>A0A172RYW5_9ACTN</name>
<dbReference type="InterPro" id="IPR050157">
    <property type="entry name" value="PSI_iron-sulfur_center"/>
</dbReference>
<dbReference type="PROSITE" id="PS51379">
    <property type="entry name" value="4FE4S_FER_2"/>
    <property type="match status" value="3"/>
</dbReference>
<organism evidence="8 9">
    <name type="scientific">Denitrobacterium detoxificans</name>
    <dbReference type="NCBI Taxonomy" id="79604"/>
    <lineage>
        <taxon>Bacteria</taxon>
        <taxon>Bacillati</taxon>
        <taxon>Actinomycetota</taxon>
        <taxon>Coriobacteriia</taxon>
        <taxon>Eggerthellales</taxon>
        <taxon>Eggerthellaceae</taxon>
        <taxon>Denitrobacterium</taxon>
    </lineage>
</organism>
<keyword evidence="9" id="KW-1185">Reference proteome</keyword>
<dbReference type="PROSITE" id="PS00198">
    <property type="entry name" value="4FE4S_FER_1"/>
    <property type="match status" value="2"/>
</dbReference>
<evidence type="ECO:0000256" key="2">
    <source>
        <dbReference type="ARBA" id="ARBA00022485"/>
    </source>
</evidence>
<feature type="domain" description="4Fe-4S ferredoxin-type" evidence="7">
    <location>
        <begin position="320"/>
        <end position="351"/>
    </location>
</feature>
<evidence type="ECO:0000256" key="6">
    <source>
        <dbReference type="ARBA" id="ARBA00023014"/>
    </source>
</evidence>
<evidence type="ECO:0000256" key="3">
    <source>
        <dbReference type="ARBA" id="ARBA00022723"/>
    </source>
</evidence>